<evidence type="ECO:0000256" key="1">
    <source>
        <dbReference type="ARBA" id="ARBA00022737"/>
    </source>
</evidence>
<feature type="repeat" description="ANK" evidence="3">
    <location>
        <begin position="61"/>
        <end position="93"/>
    </location>
</feature>
<evidence type="ECO:0000256" key="2">
    <source>
        <dbReference type="ARBA" id="ARBA00023043"/>
    </source>
</evidence>
<reference evidence="4 6" key="2">
    <citation type="journal article" date="2013" name="Nature">
        <title>Insights into bilaterian evolution from three spiralian genomes.</title>
        <authorList>
            <person name="Simakov O."/>
            <person name="Marletaz F."/>
            <person name="Cho S.J."/>
            <person name="Edsinger-Gonzales E."/>
            <person name="Havlak P."/>
            <person name="Hellsten U."/>
            <person name="Kuo D.H."/>
            <person name="Larsson T."/>
            <person name="Lv J."/>
            <person name="Arendt D."/>
            <person name="Savage R."/>
            <person name="Osoegawa K."/>
            <person name="de Jong P."/>
            <person name="Grimwood J."/>
            <person name="Chapman J.A."/>
            <person name="Shapiro H."/>
            <person name="Aerts A."/>
            <person name="Otillar R.P."/>
            <person name="Terry A.Y."/>
            <person name="Boore J.L."/>
            <person name="Grigoriev I.V."/>
            <person name="Lindberg D.R."/>
            <person name="Seaver E.C."/>
            <person name="Weisblat D.A."/>
            <person name="Putnam N.H."/>
            <person name="Rokhsar D.S."/>
        </authorList>
    </citation>
    <scope>NUCLEOTIDE SEQUENCE</scope>
    <source>
        <strain evidence="4 6">I ESC-2004</strain>
    </source>
</reference>
<dbReference type="Proteomes" id="UP000014760">
    <property type="component" value="Unassembled WGS sequence"/>
</dbReference>
<dbReference type="PANTHER" id="PTHR24171">
    <property type="entry name" value="ANKYRIN REPEAT DOMAIN-CONTAINING PROTEIN 39-RELATED"/>
    <property type="match status" value="1"/>
</dbReference>
<dbReference type="EMBL" id="AMQN01016971">
    <property type="status" value="NOT_ANNOTATED_CDS"/>
    <property type="molecule type" value="Genomic_DNA"/>
</dbReference>
<dbReference type="OrthoDB" id="6121383at2759"/>
<keyword evidence="6" id="KW-1185">Reference proteome</keyword>
<evidence type="ECO:0000313" key="5">
    <source>
        <dbReference type="EnsemblMetazoa" id="CapteP27741"/>
    </source>
</evidence>
<dbReference type="PANTHER" id="PTHR24171:SF10">
    <property type="entry name" value="ANKYRIN REPEAT DOMAIN-CONTAINING PROTEIN 29-LIKE"/>
    <property type="match status" value="1"/>
</dbReference>
<dbReference type="InterPro" id="IPR036770">
    <property type="entry name" value="Ankyrin_rpt-contain_sf"/>
</dbReference>
<evidence type="ECO:0000256" key="3">
    <source>
        <dbReference type="PROSITE-ProRule" id="PRU00023"/>
    </source>
</evidence>
<protein>
    <submittedName>
        <fullName evidence="4 5">Uncharacterized protein</fullName>
    </submittedName>
</protein>
<keyword evidence="1" id="KW-0677">Repeat</keyword>
<name>R7VKC9_CAPTE</name>
<dbReference type="STRING" id="283909.R7VKC9"/>
<reference evidence="5" key="3">
    <citation type="submission" date="2015-06" db="UniProtKB">
        <authorList>
            <consortium name="EnsemblMetazoa"/>
        </authorList>
    </citation>
    <scope>IDENTIFICATION</scope>
</reference>
<dbReference type="EnsemblMetazoa" id="CapteT27741">
    <property type="protein sequence ID" value="CapteP27741"/>
    <property type="gene ID" value="CapteG27741"/>
</dbReference>
<dbReference type="EMBL" id="KB292602">
    <property type="protein sequence ID" value="ELU17251.1"/>
    <property type="molecule type" value="Genomic_DNA"/>
</dbReference>
<reference evidence="6" key="1">
    <citation type="submission" date="2012-12" db="EMBL/GenBank/DDBJ databases">
        <authorList>
            <person name="Hellsten U."/>
            <person name="Grimwood J."/>
            <person name="Chapman J.A."/>
            <person name="Shapiro H."/>
            <person name="Aerts A."/>
            <person name="Otillar R.P."/>
            <person name="Terry A.Y."/>
            <person name="Boore J.L."/>
            <person name="Simakov O."/>
            <person name="Marletaz F."/>
            <person name="Cho S.-J."/>
            <person name="Edsinger-Gonzales E."/>
            <person name="Havlak P."/>
            <person name="Kuo D.-H."/>
            <person name="Larsson T."/>
            <person name="Lv J."/>
            <person name="Arendt D."/>
            <person name="Savage R."/>
            <person name="Osoegawa K."/>
            <person name="de Jong P."/>
            <person name="Lindberg D.R."/>
            <person name="Seaver E.C."/>
            <person name="Weisblat D.A."/>
            <person name="Putnam N.H."/>
            <person name="Grigoriev I.V."/>
            <person name="Rokhsar D.S."/>
        </authorList>
    </citation>
    <scope>NUCLEOTIDE SEQUENCE</scope>
    <source>
        <strain evidence="6">I ESC-2004</strain>
    </source>
</reference>
<dbReference type="AlphaFoldDB" id="R7VKC9"/>
<dbReference type="PROSITE" id="PS50088">
    <property type="entry name" value="ANK_REPEAT"/>
    <property type="match status" value="1"/>
</dbReference>
<dbReference type="InterPro" id="IPR002110">
    <property type="entry name" value="Ankyrin_rpt"/>
</dbReference>
<feature type="non-terminal residue" evidence="4">
    <location>
        <position position="1"/>
    </location>
</feature>
<proteinExistence type="predicted"/>
<sequence>GESALLAAAERGHEDIVMMLLDRSDPNMTGANGKTALWYCCAHGLEGCVARLLYKGAELNQQHSPLIQAAMIGHSRIVKKLLDNGARVHETDSLQRTAL</sequence>
<feature type="non-terminal residue" evidence="4">
    <location>
        <position position="99"/>
    </location>
</feature>
<dbReference type="PROSITE" id="PS50297">
    <property type="entry name" value="ANK_REP_REGION"/>
    <property type="match status" value="1"/>
</dbReference>
<dbReference type="Pfam" id="PF12796">
    <property type="entry name" value="Ank_2"/>
    <property type="match status" value="1"/>
</dbReference>
<accession>R7VKC9</accession>
<evidence type="ECO:0000313" key="6">
    <source>
        <dbReference type="Proteomes" id="UP000014760"/>
    </source>
</evidence>
<gene>
    <name evidence="4" type="ORF">CAPTEDRAFT_27741</name>
</gene>
<dbReference type="Gene3D" id="1.25.40.20">
    <property type="entry name" value="Ankyrin repeat-containing domain"/>
    <property type="match status" value="1"/>
</dbReference>
<dbReference type="HOGENOM" id="CLU_000134_18_9_1"/>
<evidence type="ECO:0000313" key="4">
    <source>
        <dbReference type="EMBL" id="ELU17251.1"/>
    </source>
</evidence>
<dbReference type="SMART" id="SM00248">
    <property type="entry name" value="ANK"/>
    <property type="match status" value="3"/>
</dbReference>
<organism evidence="4">
    <name type="scientific">Capitella teleta</name>
    <name type="common">Polychaete worm</name>
    <dbReference type="NCBI Taxonomy" id="283909"/>
    <lineage>
        <taxon>Eukaryota</taxon>
        <taxon>Metazoa</taxon>
        <taxon>Spiralia</taxon>
        <taxon>Lophotrochozoa</taxon>
        <taxon>Annelida</taxon>
        <taxon>Polychaeta</taxon>
        <taxon>Sedentaria</taxon>
        <taxon>Scolecida</taxon>
        <taxon>Capitellidae</taxon>
        <taxon>Capitella</taxon>
    </lineage>
</organism>
<dbReference type="SUPFAM" id="SSF48403">
    <property type="entry name" value="Ankyrin repeat"/>
    <property type="match status" value="1"/>
</dbReference>
<keyword evidence="2 3" id="KW-0040">ANK repeat</keyword>
<dbReference type="Pfam" id="PF00023">
    <property type="entry name" value="Ank"/>
    <property type="match status" value="1"/>
</dbReference>